<feature type="coiled-coil region" evidence="7">
    <location>
        <begin position="110"/>
        <end position="172"/>
    </location>
</feature>
<dbReference type="EMBL" id="JASBNA010000058">
    <property type="protein sequence ID" value="KAK7679534.1"/>
    <property type="molecule type" value="Genomic_DNA"/>
</dbReference>
<sequence length="227" mass="26341">MSDKYPALETIDNDLTSTEPGKEFDSDFLSREKELLGEEFKTDQDADVLNGSDDDDINDFKEQFPEVDETEAEKQEQAVAETEAETADEGFEGFNGSNDNHLIQGESEHLKEWKERRELEIEKREQANAKSKQDIVDKAQKTIDDFYDNYNNKREQHTKEVLKEQEEFLEKRDGFLKRGTLWDRVNELVGEVGEPTADENRDKTRFKGLLTKLKGTNLMCFISFFSM</sequence>
<keyword evidence="10" id="KW-1185">Reference proteome</keyword>
<dbReference type="GO" id="GO:0030130">
    <property type="term" value="C:clathrin coat of trans-Golgi network vesicle"/>
    <property type="evidence" value="ECO:0007669"/>
    <property type="project" value="InterPro"/>
</dbReference>
<evidence type="ECO:0000313" key="9">
    <source>
        <dbReference type="EMBL" id="KAK7679534.1"/>
    </source>
</evidence>
<dbReference type="AlphaFoldDB" id="A0AAW0FKS8"/>
<keyword evidence="5 6" id="KW-0968">Cytoplasmic vesicle</keyword>
<keyword evidence="3 6" id="KW-0472">Membrane</keyword>
<evidence type="ECO:0000256" key="2">
    <source>
        <dbReference type="ARBA" id="ARBA00005263"/>
    </source>
</evidence>
<comment type="similarity">
    <text evidence="2 6">Belongs to the clathrin light chain family.</text>
</comment>
<dbReference type="PANTHER" id="PTHR10639:SF7">
    <property type="entry name" value="CLATHRIN LIGHT CHAIN"/>
    <property type="match status" value="1"/>
</dbReference>
<dbReference type="GO" id="GO:0006886">
    <property type="term" value="P:intracellular protein transport"/>
    <property type="evidence" value="ECO:0007669"/>
    <property type="project" value="InterPro"/>
</dbReference>
<dbReference type="GO" id="GO:0030132">
    <property type="term" value="C:clathrin coat of coated pit"/>
    <property type="evidence" value="ECO:0007669"/>
    <property type="project" value="InterPro"/>
</dbReference>
<dbReference type="GO" id="GO:0005198">
    <property type="term" value="F:structural molecule activity"/>
    <property type="evidence" value="ECO:0007669"/>
    <property type="project" value="InterPro"/>
</dbReference>
<name>A0AAW0FKS8_9APHY</name>
<evidence type="ECO:0000256" key="5">
    <source>
        <dbReference type="ARBA" id="ARBA00023329"/>
    </source>
</evidence>
<dbReference type="PANTHER" id="PTHR10639">
    <property type="entry name" value="CLATHRIN LIGHT CHAIN"/>
    <property type="match status" value="1"/>
</dbReference>
<evidence type="ECO:0000313" key="10">
    <source>
        <dbReference type="Proteomes" id="UP001385951"/>
    </source>
</evidence>
<organism evidence="9 10">
    <name type="scientific">Cerrena zonata</name>
    <dbReference type="NCBI Taxonomy" id="2478898"/>
    <lineage>
        <taxon>Eukaryota</taxon>
        <taxon>Fungi</taxon>
        <taxon>Dikarya</taxon>
        <taxon>Basidiomycota</taxon>
        <taxon>Agaricomycotina</taxon>
        <taxon>Agaricomycetes</taxon>
        <taxon>Polyporales</taxon>
        <taxon>Cerrenaceae</taxon>
        <taxon>Cerrena</taxon>
    </lineage>
</organism>
<comment type="subcellular location">
    <subcellularLocation>
        <location evidence="1 6">Cytoplasmic vesicle membrane</location>
        <topology evidence="1 6">Peripheral membrane protein</topology>
        <orientation evidence="1 6">Cytoplasmic side</orientation>
    </subcellularLocation>
    <subcellularLocation>
        <location evidence="6">Membrane</location>
        <location evidence="6">Coated pit</location>
        <topology evidence="6">Peripheral membrane protein</topology>
        <orientation evidence="6">Cytoplasmic side</orientation>
    </subcellularLocation>
    <text evidence="6">Cytoplasmic face of coated pits and vesicles.</text>
</comment>
<dbReference type="GO" id="GO:0072583">
    <property type="term" value="P:clathrin-dependent endocytosis"/>
    <property type="evidence" value="ECO:0007669"/>
    <property type="project" value="TreeGrafter"/>
</dbReference>
<dbReference type="Pfam" id="PF01086">
    <property type="entry name" value="Clathrin_lg_ch"/>
    <property type="match status" value="1"/>
</dbReference>
<feature type="region of interest" description="Disordered" evidence="8">
    <location>
        <begin position="39"/>
        <end position="102"/>
    </location>
</feature>
<proteinExistence type="inferred from homology"/>
<evidence type="ECO:0000256" key="3">
    <source>
        <dbReference type="ARBA" id="ARBA00023136"/>
    </source>
</evidence>
<dbReference type="InterPro" id="IPR000996">
    <property type="entry name" value="Clathrin_L-chain"/>
</dbReference>
<protein>
    <recommendedName>
        <fullName evidence="6">Clathrin light chain</fullName>
    </recommendedName>
</protein>
<feature type="region of interest" description="Disordered" evidence="8">
    <location>
        <begin position="1"/>
        <end position="26"/>
    </location>
</feature>
<evidence type="ECO:0000256" key="4">
    <source>
        <dbReference type="ARBA" id="ARBA00023176"/>
    </source>
</evidence>
<evidence type="ECO:0000256" key="1">
    <source>
        <dbReference type="ARBA" id="ARBA00004180"/>
    </source>
</evidence>
<feature type="compositionally biased region" description="Acidic residues" evidence="8">
    <location>
        <begin position="82"/>
        <end position="91"/>
    </location>
</feature>
<comment type="caution">
    <text evidence="9">The sequence shown here is derived from an EMBL/GenBank/DDBJ whole genome shotgun (WGS) entry which is preliminary data.</text>
</comment>
<keyword evidence="7" id="KW-0175">Coiled coil</keyword>
<dbReference type="GO" id="GO:0032050">
    <property type="term" value="F:clathrin heavy chain binding"/>
    <property type="evidence" value="ECO:0007669"/>
    <property type="project" value="TreeGrafter"/>
</dbReference>
<keyword evidence="4 6" id="KW-0168">Coated pit</keyword>
<evidence type="ECO:0000256" key="8">
    <source>
        <dbReference type="SAM" id="MobiDB-lite"/>
    </source>
</evidence>
<accession>A0AAW0FKS8</accession>
<comment type="function">
    <text evidence="6">Clathrin is the major protein of the polyhedral coat of coated pits and vesicles.</text>
</comment>
<evidence type="ECO:0000256" key="7">
    <source>
        <dbReference type="SAM" id="Coils"/>
    </source>
</evidence>
<reference evidence="9 10" key="1">
    <citation type="submission" date="2022-09" db="EMBL/GenBank/DDBJ databases">
        <authorList>
            <person name="Palmer J.M."/>
        </authorList>
    </citation>
    <scope>NUCLEOTIDE SEQUENCE [LARGE SCALE GENOMIC DNA]</scope>
    <source>
        <strain evidence="9 10">DSM 7382</strain>
    </source>
</reference>
<gene>
    <name evidence="9" type="ORF">QCA50_017435</name>
</gene>
<evidence type="ECO:0000256" key="6">
    <source>
        <dbReference type="RuleBase" id="RU363137"/>
    </source>
</evidence>
<dbReference type="Proteomes" id="UP001385951">
    <property type="component" value="Unassembled WGS sequence"/>
</dbReference>